<dbReference type="RefSeq" id="WP_167209351.1">
    <property type="nucleotide sequence ID" value="NZ_JAASRO010000001.1"/>
</dbReference>
<proteinExistence type="predicted"/>
<dbReference type="InterPro" id="IPR018959">
    <property type="entry name" value="DUF1989"/>
</dbReference>
<accession>A0A7X6A237</accession>
<keyword evidence="3" id="KW-1185">Reference proteome</keyword>
<dbReference type="Proteomes" id="UP000555407">
    <property type="component" value="Unassembled WGS sequence"/>
</dbReference>
<comment type="caution">
    <text evidence="2">The sequence shown here is derived from an EMBL/GenBank/DDBJ whole genome shotgun (WGS) entry which is preliminary data.</text>
</comment>
<protein>
    <recommendedName>
        <fullName evidence="1">DUF1989 domain-containing protein</fullName>
    </recommendedName>
</protein>
<dbReference type="PANTHER" id="PTHR31527">
    <property type="entry name" value="RE64534P"/>
    <property type="match status" value="1"/>
</dbReference>
<dbReference type="AlphaFoldDB" id="A0A7X6A237"/>
<sequence length="204" mass="22397">MTGQRVVVPGGETGHVEVRAGQLVEVVNTLGGQVVDTWFFSLEDPDEYTSMSHSRAAMRTLRPRVGDSFVTRSRRPIVTLRADTSPGVHDMTMPPCDPWRYAQLDARGHRNCADNLRAVLRDTGRKCPDVLPDPLNLFQNSPADADGHIEFLESPAAAGATVRFEALRDLLVVVSACPMDIMPINGGQPREIELVALEPDEEPE</sequence>
<feature type="domain" description="DUF1989" evidence="1">
    <location>
        <begin position="7"/>
        <end position="171"/>
    </location>
</feature>
<evidence type="ECO:0000259" key="1">
    <source>
        <dbReference type="Pfam" id="PF09347"/>
    </source>
</evidence>
<dbReference type="Pfam" id="PF09347">
    <property type="entry name" value="DUF1989"/>
    <property type="match status" value="1"/>
</dbReference>
<evidence type="ECO:0000313" key="3">
    <source>
        <dbReference type="Proteomes" id="UP000555407"/>
    </source>
</evidence>
<dbReference type="PANTHER" id="PTHR31527:SF0">
    <property type="entry name" value="RE64534P"/>
    <property type="match status" value="1"/>
</dbReference>
<organism evidence="2 3">
    <name type="scientific">Kribbella shirazensis</name>
    <dbReference type="NCBI Taxonomy" id="1105143"/>
    <lineage>
        <taxon>Bacteria</taxon>
        <taxon>Bacillati</taxon>
        <taxon>Actinomycetota</taxon>
        <taxon>Actinomycetes</taxon>
        <taxon>Propionibacteriales</taxon>
        <taxon>Kribbellaceae</taxon>
        <taxon>Kribbella</taxon>
    </lineage>
</organism>
<reference evidence="2 3" key="1">
    <citation type="submission" date="2020-03" db="EMBL/GenBank/DDBJ databases">
        <title>Sequencing the genomes of 1000 actinobacteria strains.</title>
        <authorList>
            <person name="Klenk H.-P."/>
        </authorList>
    </citation>
    <scope>NUCLEOTIDE SEQUENCE [LARGE SCALE GENOMIC DNA]</scope>
    <source>
        <strain evidence="2 3">DSM 45490</strain>
    </source>
</reference>
<name>A0A7X6A237_9ACTN</name>
<dbReference type="EMBL" id="JAASRO010000001">
    <property type="protein sequence ID" value="NIK58505.1"/>
    <property type="molecule type" value="Genomic_DNA"/>
</dbReference>
<gene>
    <name evidence="2" type="ORF">BJY22_004222</name>
</gene>
<evidence type="ECO:0000313" key="2">
    <source>
        <dbReference type="EMBL" id="NIK58505.1"/>
    </source>
</evidence>